<dbReference type="Pfam" id="PF00589">
    <property type="entry name" value="Phage_integrase"/>
    <property type="match status" value="1"/>
</dbReference>
<protein>
    <submittedName>
        <fullName evidence="9">Integrase</fullName>
    </submittedName>
</protein>
<dbReference type="RefSeq" id="WP_082370866.1">
    <property type="nucleotide sequence ID" value="NZ_CABPRY010000006.1"/>
</dbReference>
<proteinExistence type="inferred from homology"/>
<dbReference type="GO" id="GO:0015074">
    <property type="term" value="P:DNA integration"/>
    <property type="evidence" value="ECO:0007669"/>
    <property type="project" value="UniProtKB-KW"/>
</dbReference>
<evidence type="ECO:0000313" key="9">
    <source>
        <dbReference type="EMBL" id="VVE14694.1"/>
    </source>
</evidence>
<dbReference type="Proteomes" id="UP000396788">
    <property type="component" value="Unassembled WGS sequence"/>
</dbReference>
<dbReference type="SUPFAM" id="SSF56349">
    <property type="entry name" value="DNA breaking-rejoining enzymes"/>
    <property type="match status" value="1"/>
</dbReference>
<organism evidence="9 10">
    <name type="scientific">Pandoraea cepalis</name>
    <dbReference type="NCBI Taxonomy" id="2508294"/>
    <lineage>
        <taxon>Bacteria</taxon>
        <taxon>Pseudomonadati</taxon>
        <taxon>Pseudomonadota</taxon>
        <taxon>Betaproteobacteria</taxon>
        <taxon>Burkholderiales</taxon>
        <taxon>Burkholderiaceae</taxon>
        <taxon>Pandoraea</taxon>
    </lineage>
</organism>
<dbReference type="PROSITE" id="PS51898">
    <property type="entry name" value="TYR_RECOMBINASE"/>
    <property type="match status" value="1"/>
</dbReference>
<evidence type="ECO:0000256" key="6">
    <source>
        <dbReference type="SAM" id="MobiDB-lite"/>
    </source>
</evidence>
<name>A0A5E4VTU9_9BURK</name>
<dbReference type="InterPro" id="IPR011010">
    <property type="entry name" value="DNA_brk_join_enz"/>
</dbReference>
<keyword evidence="3 5" id="KW-0238">DNA-binding</keyword>
<evidence type="ECO:0000259" key="7">
    <source>
        <dbReference type="PROSITE" id="PS51898"/>
    </source>
</evidence>
<accession>A0A5E4VTU9</accession>
<keyword evidence="2" id="KW-0229">DNA integration</keyword>
<dbReference type="InterPro" id="IPR050808">
    <property type="entry name" value="Phage_Integrase"/>
</dbReference>
<dbReference type="EMBL" id="CABPRY010000006">
    <property type="protein sequence ID" value="VVE14694.1"/>
    <property type="molecule type" value="Genomic_DNA"/>
</dbReference>
<evidence type="ECO:0000259" key="8">
    <source>
        <dbReference type="PROSITE" id="PS51900"/>
    </source>
</evidence>
<dbReference type="PANTHER" id="PTHR30629:SF2">
    <property type="entry name" value="PROPHAGE INTEGRASE INTS-RELATED"/>
    <property type="match status" value="1"/>
</dbReference>
<dbReference type="CDD" id="cd00801">
    <property type="entry name" value="INT_P4_C"/>
    <property type="match status" value="1"/>
</dbReference>
<dbReference type="InterPro" id="IPR010998">
    <property type="entry name" value="Integrase_recombinase_N"/>
</dbReference>
<keyword evidence="4" id="KW-0233">DNA recombination</keyword>
<gene>
    <name evidence="9" type="ORF">PCE31107_02828</name>
</gene>
<evidence type="ECO:0000256" key="1">
    <source>
        <dbReference type="ARBA" id="ARBA00008857"/>
    </source>
</evidence>
<feature type="domain" description="Tyr recombinase" evidence="7">
    <location>
        <begin position="203"/>
        <end position="382"/>
    </location>
</feature>
<evidence type="ECO:0000256" key="2">
    <source>
        <dbReference type="ARBA" id="ARBA00022908"/>
    </source>
</evidence>
<evidence type="ECO:0000256" key="4">
    <source>
        <dbReference type="ARBA" id="ARBA00023172"/>
    </source>
</evidence>
<dbReference type="Gene3D" id="1.10.150.130">
    <property type="match status" value="1"/>
</dbReference>
<dbReference type="InterPro" id="IPR025166">
    <property type="entry name" value="Integrase_DNA_bind_dom"/>
</dbReference>
<evidence type="ECO:0000256" key="5">
    <source>
        <dbReference type="PROSITE-ProRule" id="PRU01248"/>
    </source>
</evidence>
<dbReference type="InterPro" id="IPR044068">
    <property type="entry name" value="CB"/>
</dbReference>
<feature type="domain" description="Core-binding (CB)" evidence="8">
    <location>
        <begin position="101"/>
        <end position="181"/>
    </location>
</feature>
<feature type="region of interest" description="Disordered" evidence="6">
    <location>
        <begin position="403"/>
        <end position="433"/>
    </location>
</feature>
<comment type="similarity">
    <text evidence="1">Belongs to the 'phage' integrase family.</text>
</comment>
<dbReference type="Pfam" id="PF13356">
    <property type="entry name" value="Arm-DNA-bind_3"/>
    <property type="match status" value="1"/>
</dbReference>
<dbReference type="InterPro" id="IPR002104">
    <property type="entry name" value="Integrase_catalytic"/>
</dbReference>
<dbReference type="Gene3D" id="3.30.160.390">
    <property type="entry name" value="Integrase, DNA-binding domain"/>
    <property type="match status" value="1"/>
</dbReference>
<dbReference type="Pfam" id="PF22022">
    <property type="entry name" value="Phage_int_M"/>
    <property type="match status" value="1"/>
</dbReference>
<dbReference type="PANTHER" id="PTHR30629">
    <property type="entry name" value="PROPHAGE INTEGRASE"/>
    <property type="match status" value="1"/>
</dbReference>
<dbReference type="Gene3D" id="1.10.443.10">
    <property type="entry name" value="Intergrase catalytic core"/>
    <property type="match status" value="1"/>
</dbReference>
<evidence type="ECO:0000256" key="3">
    <source>
        <dbReference type="ARBA" id="ARBA00023125"/>
    </source>
</evidence>
<reference evidence="9 10" key="1">
    <citation type="submission" date="2019-08" db="EMBL/GenBank/DDBJ databases">
        <authorList>
            <person name="Peeters C."/>
        </authorList>
    </citation>
    <scope>NUCLEOTIDE SEQUENCE [LARGE SCALE GENOMIC DNA]</scope>
    <source>
        <strain evidence="9 10">LMG 31107</strain>
    </source>
</reference>
<dbReference type="GO" id="GO:0006310">
    <property type="term" value="P:DNA recombination"/>
    <property type="evidence" value="ECO:0007669"/>
    <property type="project" value="UniProtKB-KW"/>
</dbReference>
<dbReference type="InterPro" id="IPR053876">
    <property type="entry name" value="Phage_int_M"/>
</dbReference>
<dbReference type="InterPro" id="IPR038488">
    <property type="entry name" value="Integrase_DNA-bd_sf"/>
</dbReference>
<dbReference type="AlphaFoldDB" id="A0A5E4VTU9"/>
<dbReference type="GO" id="GO:0003677">
    <property type="term" value="F:DNA binding"/>
    <property type="evidence" value="ECO:0007669"/>
    <property type="project" value="UniProtKB-UniRule"/>
</dbReference>
<dbReference type="PROSITE" id="PS51900">
    <property type="entry name" value="CB"/>
    <property type="match status" value="1"/>
</dbReference>
<sequence length="446" mass="49841">MLTTVKIKTAKPQERPYKLADSGGLYLLVQPNGSKLWRYKFRINGVEGKRALGAFPEVSLADARGLHAEARLLVAQGTTPLQAQQDKEIAQAQEQLERVKGTFSAIVSDWNTATSADLRASTVKQRNREIDNDLLPTLKNRAIGSITRLELTAQLKVVEQRAPEVARNLRNHLWGIFEYAIDSGLIENNPVPPVRVMKKRTQTNHPALSEKQIGVFLRTLDGSGRINEETRIAMLLVLLTACRKAEVIEGRWDEVNLKGAQWEIPAERMKAKRAHWIPLSTQAVALLTRLHELVPANREHLFPNRVDPHRPMANRSLNALMERLGFSGEGTPHGMRASFSTHFNSLGGNIDVIEHCLAHVPANAVRAAYNRHAYQDERRAMLQEWANRLDQLRRECVPIEHECGSAAPLNPTNTTESKPRHTRTRSARAVARPSVKAVSLPATVVA</sequence>
<evidence type="ECO:0000313" key="10">
    <source>
        <dbReference type="Proteomes" id="UP000396788"/>
    </source>
</evidence>
<dbReference type="InterPro" id="IPR013762">
    <property type="entry name" value="Integrase-like_cat_sf"/>
</dbReference>